<accession>A0A7C8YK93</accession>
<dbReference type="EMBL" id="GISG01029924">
    <property type="protein sequence ID" value="MBA4620255.1"/>
    <property type="molecule type" value="Transcribed_RNA"/>
</dbReference>
<keyword evidence="1" id="KW-0472">Membrane</keyword>
<feature type="transmembrane region" description="Helical" evidence="1">
    <location>
        <begin position="57"/>
        <end position="77"/>
    </location>
</feature>
<reference evidence="2" key="2">
    <citation type="submission" date="2020-07" db="EMBL/GenBank/DDBJ databases">
        <authorList>
            <person name="Vera ALvarez R."/>
            <person name="Arias-Moreno D.M."/>
            <person name="Jimenez-Jacinto V."/>
            <person name="Jimenez-Bremont J.F."/>
            <person name="Swaminathan K."/>
            <person name="Moose S.P."/>
            <person name="Guerrero-Gonzalez M.L."/>
            <person name="Marino-Ramirez L."/>
            <person name="Landsman D."/>
            <person name="Rodriguez-Kessler M."/>
            <person name="Delgado-Sanchez P."/>
        </authorList>
    </citation>
    <scope>NUCLEOTIDE SEQUENCE</scope>
    <source>
        <tissue evidence="2">Cladode</tissue>
    </source>
</reference>
<organism evidence="2">
    <name type="scientific">Opuntia streptacantha</name>
    <name type="common">Prickly pear cactus</name>
    <name type="synonym">Opuntia cardona</name>
    <dbReference type="NCBI Taxonomy" id="393608"/>
    <lineage>
        <taxon>Eukaryota</taxon>
        <taxon>Viridiplantae</taxon>
        <taxon>Streptophyta</taxon>
        <taxon>Embryophyta</taxon>
        <taxon>Tracheophyta</taxon>
        <taxon>Spermatophyta</taxon>
        <taxon>Magnoliopsida</taxon>
        <taxon>eudicotyledons</taxon>
        <taxon>Gunneridae</taxon>
        <taxon>Pentapetalae</taxon>
        <taxon>Caryophyllales</taxon>
        <taxon>Cactineae</taxon>
        <taxon>Cactaceae</taxon>
        <taxon>Opuntioideae</taxon>
        <taxon>Opuntia</taxon>
    </lineage>
</organism>
<reference evidence="2" key="1">
    <citation type="journal article" date="2013" name="J. Plant Res.">
        <title>Effect of fungi and light on seed germination of three Opuntia species from semiarid lands of central Mexico.</title>
        <authorList>
            <person name="Delgado-Sanchez P."/>
            <person name="Jimenez-Bremont J.F."/>
            <person name="Guerrero-Gonzalez Mde L."/>
            <person name="Flores J."/>
        </authorList>
    </citation>
    <scope>NUCLEOTIDE SEQUENCE</scope>
    <source>
        <tissue evidence="2">Cladode</tissue>
    </source>
</reference>
<keyword evidence="1" id="KW-0812">Transmembrane</keyword>
<evidence type="ECO:0000256" key="1">
    <source>
        <dbReference type="SAM" id="Phobius"/>
    </source>
</evidence>
<keyword evidence="1" id="KW-1133">Transmembrane helix</keyword>
<feature type="transmembrane region" description="Helical" evidence="1">
    <location>
        <begin position="7"/>
        <end position="26"/>
    </location>
</feature>
<evidence type="ECO:0000313" key="2">
    <source>
        <dbReference type="EMBL" id="MBA4620255.1"/>
    </source>
</evidence>
<name>A0A7C8YK93_OPUST</name>
<proteinExistence type="predicted"/>
<sequence length="122" mass="14389">MRHQNYLILLGLIIDSHLFFRQFYFFNPQMQVLQSHNHIISTILTQFRPLNIPPTNLLLLISTILLYPIIFSLIHLLPTSTLLKTRPTHLGFRHKNEFSDMATPISRCPPRFSPIRELKIRT</sequence>
<protein>
    <submittedName>
        <fullName evidence="2">Uncharacterized protein</fullName>
    </submittedName>
</protein>
<dbReference type="AlphaFoldDB" id="A0A7C8YK93"/>